<evidence type="ECO:0000256" key="3">
    <source>
        <dbReference type="ARBA" id="ARBA00022525"/>
    </source>
</evidence>
<keyword evidence="15" id="KW-1185">Reference proteome</keyword>
<comment type="caution">
    <text evidence="14">The sequence shown here is derived from an EMBL/GenBank/DDBJ whole genome shotgun (WGS) entry which is preliminary data.</text>
</comment>
<comment type="similarity">
    <text evidence="1 9 10">Belongs to the peptidase S8 family.</text>
</comment>
<feature type="domain" description="PA" evidence="13">
    <location>
        <begin position="341"/>
        <end position="410"/>
    </location>
</feature>
<feature type="active site" description="Charge relay system" evidence="8 9">
    <location>
        <position position="143"/>
    </location>
</feature>
<dbReference type="AlphaFoldDB" id="A0A084GP14"/>
<dbReference type="Proteomes" id="UP000028549">
    <property type="component" value="Unassembled WGS sequence"/>
</dbReference>
<feature type="domain" description="Peptidase S8/S53" evidence="12">
    <location>
        <begin position="134"/>
        <end position="511"/>
    </location>
</feature>
<dbReference type="InterPro" id="IPR050131">
    <property type="entry name" value="Peptidase_S8_subtilisin-like"/>
</dbReference>
<evidence type="ECO:0000256" key="9">
    <source>
        <dbReference type="PROSITE-ProRule" id="PRU01240"/>
    </source>
</evidence>
<feature type="active site" description="Charge relay system" evidence="8 9">
    <location>
        <position position="183"/>
    </location>
</feature>
<evidence type="ECO:0000256" key="10">
    <source>
        <dbReference type="RuleBase" id="RU003355"/>
    </source>
</evidence>
<evidence type="ECO:0000256" key="7">
    <source>
        <dbReference type="ARBA" id="ARBA00022825"/>
    </source>
</evidence>
<sequence length="748" mass="81676">MTSKFILSIFLMASIFPIHTSAVTYPEVPSIPDVSPSRTETVMIIVEKAHAQDFSEKIKVNYPRVKIRRTFEKVFSGYSLEGSHNDLMALQKEPHIIHASPVASYQVDLEESVPFIGGDDVRGLFDSKQHRLTGEGVKVGIIDTGIDYTHPDLYRSYAGGTDIIDGDDDPMETKATDGTETLHGTHVAGIIAANGRLKGVAPEAEIIAYRALGPGGFGTSEQVIAAIEKAIEDKVDVLNLSLGNMVNGPDWPTSLALDRAVEHGITAVVSTGNSGPGVWTVGSPGTSSKAISVGASTPPQRIPYLTASGSRREIPVTQMAGAKEWTLHQGEEMVFAGIGEEHQYSPDMKGKVVLVERGKITFTEKALFAEKIGAKAVVIYNNMKGSFAGNLELPANIPVVSISKEDGLWLKKQLNEKPVIRTVYRNESDQMADFSSRGPVTRTWEIKPDVVAPGVAIDSTVPEGYLSLQGTSMSAPHVAGAAALIKQAHPEWKPEQIKAALMNSSKPLSGKKADYYQPIEQGAGRIDVMRALETEALMYPGALSFGQVITKGGGSTQKKVKLTLDNQSDKEVVYSFSYPFYKNGLQWDMPEKTAVEPGGKKDVYVKVNIYANKLEKGLHQGWIKAEADETVRELPYLFVVDEPDYPRVMGFEFGFGDSAGVYQYELYLPGGADEMGIALYDPDTLRFVAFLDWGRDLQKGAVKKTFRQKDLGLEDGLYKAVVFARKGDREDTFETDLILENPKRNLGN</sequence>
<dbReference type="InterPro" id="IPR015500">
    <property type="entry name" value="Peptidase_S8_subtilisin-rel"/>
</dbReference>
<evidence type="ECO:0000256" key="2">
    <source>
        <dbReference type="ARBA" id="ARBA00022512"/>
    </source>
</evidence>
<evidence type="ECO:0000256" key="11">
    <source>
        <dbReference type="SAM" id="SignalP"/>
    </source>
</evidence>
<dbReference type="PANTHER" id="PTHR43806:SF65">
    <property type="entry name" value="SERINE PROTEASE APRX"/>
    <property type="match status" value="1"/>
</dbReference>
<accession>A0A084GP14</accession>
<dbReference type="SUPFAM" id="SSF52743">
    <property type="entry name" value="Subtilisin-like"/>
    <property type="match status" value="1"/>
</dbReference>
<dbReference type="PROSITE" id="PS00138">
    <property type="entry name" value="SUBTILASE_SER"/>
    <property type="match status" value="1"/>
</dbReference>
<evidence type="ECO:0000256" key="1">
    <source>
        <dbReference type="ARBA" id="ARBA00011073"/>
    </source>
</evidence>
<dbReference type="Gene3D" id="3.50.30.30">
    <property type="match status" value="1"/>
</dbReference>
<dbReference type="InterPro" id="IPR023828">
    <property type="entry name" value="Peptidase_S8_Ser-AS"/>
</dbReference>
<dbReference type="InterPro" id="IPR003137">
    <property type="entry name" value="PA_domain"/>
</dbReference>
<keyword evidence="2" id="KW-0134">Cell wall</keyword>
<dbReference type="Gene3D" id="3.40.50.200">
    <property type="entry name" value="Peptidase S8/S53 domain"/>
    <property type="match status" value="2"/>
</dbReference>
<dbReference type="InterPro" id="IPR000209">
    <property type="entry name" value="Peptidase_S8/S53_dom"/>
</dbReference>
<reference evidence="14 15" key="1">
    <citation type="journal article" date="2005" name="Int. J. Syst. Evol. Microbiol.">
        <title>Bacillus cibi sp. nov., isolated from jeotgal, a traditional Korean fermented seafood.</title>
        <authorList>
            <person name="Yoon J.H."/>
            <person name="Lee C.H."/>
            <person name="Oh T.K."/>
        </authorList>
    </citation>
    <scope>NUCLEOTIDE SEQUENCE [LARGE SCALE GENOMIC DNA]</scope>
    <source>
        <strain evidence="14 15">DSM 16189</strain>
    </source>
</reference>
<dbReference type="GO" id="GO:0004252">
    <property type="term" value="F:serine-type endopeptidase activity"/>
    <property type="evidence" value="ECO:0007669"/>
    <property type="project" value="UniProtKB-UniRule"/>
</dbReference>
<keyword evidence="5 11" id="KW-0732">Signal</keyword>
<evidence type="ECO:0000256" key="5">
    <source>
        <dbReference type="ARBA" id="ARBA00022729"/>
    </source>
</evidence>
<evidence type="ECO:0000256" key="6">
    <source>
        <dbReference type="ARBA" id="ARBA00022801"/>
    </source>
</evidence>
<dbReference type="InterPro" id="IPR046450">
    <property type="entry name" value="PA_dom_sf"/>
</dbReference>
<dbReference type="PROSITE" id="PS00137">
    <property type="entry name" value="SUBTILASE_HIS"/>
    <property type="match status" value="1"/>
</dbReference>
<protein>
    <submittedName>
        <fullName evidence="14">Peptidase S8</fullName>
    </submittedName>
</protein>
<evidence type="ECO:0000259" key="13">
    <source>
        <dbReference type="Pfam" id="PF02225"/>
    </source>
</evidence>
<dbReference type="InterPro" id="IPR034213">
    <property type="entry name" value="S8_Vpr-like"/>
</dbReference>
<dbReference type="Pfam" id="PF00082">
    <property type="entry name" value="Peptidase_S8"/>
    <property type="match status" value="1"/>
</dbReference>
<keyword evidence="7 9" id="KW-0720">Serine protease</keyword>
<dbReference type="GO" id="GO:0006508">
    <property type="term" value="P:proteolysis"/>
    <property type="evidence" value="ECO:0007669"/>
    <property type="project" value="UniProtKB-KW"/>
</dbReference>
<dbReference type="CDD" id="cd02133">
    <property type="entry name" value="PA_C5a_like"/>
    <property type="match status" value="1"/>
</dbReference>
<dbReference type="Pfam" id="PF02225">
    <property type="entry name" value="PA"/>
    <property type="match status" value="1"/>
</dbReference>
<dbReference type="EMBL" id="JNVC02000013">
    <property type="protein sequence ID" value="KEZ49076.1"/>
    <property type="molecule type" value="Genomic_DNA"/>
</dbReference>
<dbReference type="SUPFAM" id="SSF52025">
    <property type="entry name" value="PA domain"/>
    <property type="match status" value="1"/>
</dbReference>
<name>A0A084GP14_METID</name>
<dbReference type="PROSITE" id="PS00136">
    <property type="entry name" value="SUBTILASE_ASP"/>
    <property type="match status" value="1"/>
</dbReference>
<dbReference type="InterPro" id="IPR022398">
    <property type="entry name" value="Peptidase_S8_His-AS"/>
</dbReference>
<feature type="active site" description="Charge relay system" evidence="8 9">
    <location>
        <position position="472"/>
    </location>
</feature>
<keyword evidence="3" id="KW-0964">Secreted</keyword>
<keyword evidence="6 9" id="KW-0378">Hydrolase</keyword>
<evidence type="ECO:0000313" key="15">
    <source>
        <dbReference type="Proteomes" id="UP000028549"/>
    </source>
</evidence>
<dbReference type="STRING" id="246786.GS18_0216855"/>
<evidence type="ECO:0000259" key="12">
    <source>
        <dbReference type="Pfam" id="PF00082"/>
    </source>
</evidence>
<proteinExistence type="inferred from homology"/>
<feature type="chain" id="PRO_5001775923" evidence="11">
    <location>
        <begin position="23"/>
        <end position="748"/>
    </location>
</feature>
<evidence type="ECO:0000313" key="14">
    <source>
        <dbReference type="EMBL" id="KEZ49076.1"/>
    </source>
</evidence>
<feature type="signal peptide" evidence="11">
    <location>
        <begin position="1"/>
        <end position="22"/>
    </location>
</feature>
<keyword evidence="4 9" id="KW-0645">Protease</keyword>
<dbReference type="InterPro" id="IPR023827">
    <property type="entry name" value="Peptidase_S8_Asp-AS"/>
</dbReference>
<dbReference type="RefSeq" id="WP_029566596.1">
    <property type="nucleotide sequence ID" value="NZ_JNVC02000013.1"/>
</dbReference>
<evidence type="ECO:0000256" key="4">
    <source>
        <dbReference type="ARBA" id="ARBA00022670"/>
    </source>
</evidence>
<dbReference type="InterPro" id="IPR036852">
    <property type="entry name" value="Peptidase_S8/S53_dom_sf"/>
</dbReference>
<dbReference type="PANTHER" id="PTHR43806">
    <property type="entry name" value="PEPTIDASE S8"/>
    <property type="match status" value="1"/>
</dbReference>
<evidence type="ECO:0000256" key="8">
    <source>
        <dbReference type="PIRSR" id="PIRSR615500-1"/>
    </source>
</evidence>
<dbReference type="PROSITE" id="PS51892">
    <property type="entry name" value="SUBTILASE"/>
    <property type="match status" value="1"/>
</dbReference>
<dbReference type="CDD" id="cd07474">
    <property type="entry name" value="Peptidases_S8_subtilisin_Vpr-like"/>
    <property type="match status" value="1"/>
</dbReference>
<dbReference type="PRINTS" id="PR00723">
    <property type="entry name" value="SUBTILISIN"/>
</dbReference>
<gene>
    <name evidence="14" type="ORF">GS18_0216855</name>
</gene>
<organism evidence="14 15">
    <name type="scientific">Metabacillus indicus</name>
    <name type="common">Bacillus indicus</name>
    <dbReference type="NCBI Taxonomy" id="246786"/>
    <lineage>
        <taxon>Bacteria</taxon>
        <taxon>Bacillati</taxon>
        <taxon>Bacillota</taxon>
        <taxon>Bacilli</taxon>
        <taxon>Bacillales</taxon>
        <taxon>Bacillaceae</taxon>
        <taxon>Metabacillus</taxon>
    </lineage>
</organism>